<evidence type="ECO:0000256" key="3">
    <source>
        <dbReference type="ARBA" id="ARBA00025745"/>
    </source>
</evidence>
<dbReference type="InterPro" id="IPR038389">
    <property type="entry name" value="PSMG2_sf"/>
</dbReference>
<keyword evidence="6" id="KW-1185">Reference proteome</keyword>
<proteinExistence type="inferred from homology"/>
<gene>
    <name evidence="5" type="ORF">CVIRNUC_003049</name>
</gene>
<dbReference type="Proteomes" id="UP001314263">
    <property type="component" value="Unassembled WGS sequence"/>
</dbReference>
<name>A0AAV1HYI6_9CHLO</name>
<dbReference type="Gene3D" id="3.40.50.10900">
    <property type="entry name" value="PAC-like subunit"/>
    <property type="match status" value="2"/>
</dbReference>
<accession>A0AAV1HYI6</accession>
<keyword evidence="2 4" id="KW-0143">Chaperone</keyword>
<dbReference type="Pfam" id="PF09754">
    <property type="entry name" value="PAC2"/>
    <property type="match status" value="1"/>
</dbReference>
<organism evidence="5 6">
    <name type="scientific">Coccomyxa viridis</name>
    <dbReference type="NCBI Taxonomy" id="1274662"/>
    <lineage>
        <taxon>Eukaryota</taxon>
        <taxon>Viridiplantae</taxon>
        <taxon>Chlorophyta</taxon>
        <taxon>core chlorophytes</taxon>
        <taxon>Trebouxiophyceae</taxon>
        <taxon>Trebouxiophyceae incertae sedis</taxon>
        <taxon>Coccomyxaceae</taxon>
        <taxon>Coccomyxa</taxon>
    </lineage>
</organism>
<dbReference type="AlphaFoldDB" id="A0AAV1HYI6"/>
<dbReference type="PANTHER" id="PTHR12970:SF1">
    <property type="entry name" value="PROTEASOME ASSEMBLY CHAPERONE 2"/>
    <property type="match status" value="1"/>
</dbReference>
<dbReference type="InterPro" id="IPR016562">
    <property type="entry name" value="Proteasome_assmbl_chp_2_euk"/>
</dbReference>
<evidence type="ECO:0000256" key="4">
    <source>
        <dbReference type="PIRNR" id="PIRNR010044"/>
    </source>
</evidence>
<dbReference type="GO" id="GO:0005829">
    <property type="term" value="C:cytosol"/>
    <property type="evidence" value="ECO:0007669"/>
    <property type="project" value="TreeGrafter"/>
</dbReference>
<comment type="function">
    <text evidence="4">Chaperone protein which promotes assembly of the 20S proteasome as part of a heterodimer with PSMG1.</text>
</comment>
<dbReference type="PIRSF" id="PIRSF010044">
    <property type="entry name" value="UCP010044"/>
    <property type="match status" value="1"/>
</dbReference>
<protein>
    <recommendedName>
        <fullName evidence="1 4">Proteasome assembly chaperone 2</fullName>
    </recommendedName>
</protein>
<comment type="similarity">
    <text evidence="3 4">Belongs to the PSMG2 family.</text>
</comment>
<evidence type="ECO:0000313" key="5">
    <source>
        <dbReference type="EMBL" id="CAK0763356.1"/>
    </source>
</evidence>
<evidence type="ECO:0000256" key="2">
    <source>
        <dbReference type="ARBA" id="ARBA00023186"/>
    </source>
</evidence>
<dbReference type="PANTHER" id="PTHR12970">
    <property type="entry name" value="PROTEASOME ASSEMBLY CHAPERONE 2"/>
    <property type="match status" value="1"/>
</dbReference>
<dbReference type="InterPro" id="IPR019151">
    <property type="entry name" value="Proteasome_assmbl_chaperone_2"/>
</dbReference>
<comment type="caution">
    <text evidence="5">The sequence shown here is derived from an EMBL/GenBank/DDBJ whole genome shotgun (WGS) entry which is preliminary data.</text>
</comment>
<reference evidence="5 6" key="1">
    <citation type="submission" date="2023-10" db="EMBL/GenBank/DDBJ databases">
        <authorList>
            <person name="Maclean D."/>
            <person name="Macfadyen A."/>
        </authorList>
    </citation>
    <scope>NUCLEOTIDE SEQUENCE [LARGE SCALE GENOMIC DNA]</scope>
</reference>
<dbReference type="EMBL" id="CAUYUE010000004">
    <property type="protein sequence ID" value="CAK0763356.1"/>
    <property type="molecule type" value="Genomic_DNA"/>
</dbReference>
<comment type="subunit">
    <text evidence="4">Forms a heterodimer with PSMG1.</text>
</comment>
<evidence type="ECO:0000256" key="1">
    <source>
        <dbReference type="ARBA" id="ARBA00019186"/>
    </source>
</evidence>
<evidence type="ECO:0000313" key="6">
    <source>
        <dbReference type="Proteomes" id="UP001314263"/>
    </source>
</evidence>
<dbReference type="GO" id="GO:0043248">
    <property type="term" value="P:proteasome assembly"/>
    <property type="evidence" value="ECO:0007669"/>
    <property type="project" value="TreeGrafter"/>
</dbReference>
<sequence length="250" mass="26651">MNIVLEDGVSIKGRTVILPAVSAGNVGQLAVDLLIASCDLVSAGHLRDPANMLPCIGNNPYKQGCAECSTEMQLYSAPNAGMMILQQRAPPMLGRQEQAAEALAALLYAEGTEKVIVLGSYSNALPGEDRSSGKAEPMHRMSDRAAFGGMVAADWQQLPDNDPLTDKAYADLMLPPWPFWRACTAVGLPILLLMLPVNEGDNRGDAMQLASLTSKVFGAQAGVDGSLCTFPSSWKVPPSWVVFGEQRAVY</sequence>
<dbReference type="GO" id="GO:0005634">
    <property type="term" value="C:nucleus"/>
    <property type="evidence" value="ECO:0007669"/>
    <property type="project" value="TreeGrafter"/>
</dbReference>